<dbReference type="GO" id="GO:0008540">
    <property type="term" value="C:proteasome regulatory particle, base subcomplex"/>
    <property type="evidence" value="ECO:0007669"/>
    <property type="project" value="TreeGrafter"/>
</dbReference>
<feature type="region of interest" description="Disordered" evidence="3">
    <location>
        <begin position="1"/>
        <end position="20"/>
    </location>
</feature>
<keyword evidence="7" id="KW-1185">Reference proteome</keyword>
<dbReference type="GO" id="GO:0031593">
    <property type="term" value="F:polyubiquitin modification-dependent protein binding"/>
    <property type="evidence" value="ECO:0007669"/>
    <property type="project" value="TreeGrafter"/>
</dbReference>
<comment type="caution">
    <text evidence="6">The sequence shown here is derived from an EMBL/GenBank/DDBJ whole genome shotgun (WGS) entry which is preliminary data.</text>
</comment>
<dbReference type="GO" id="GO:0005634">
    <property type="term" value="C:nucleus"/>
    <property type="evidence" value="ECO:0007669"/>
    <property type="project" value="TreeGrafter"/>
</dbReference>
<evidence type="ECO:0000259" key="4">
    <source>
        <dbReference type="Pfam" id="PF13519"/>
    </source>
</evidence>
<evidence type="ECO:0000256" key="1">
    <source>
        <dbReference type="ARBA" id="ARBA00005574"/>
    </source>
</evidence>
<dbReference type="InterPro" id="IPR027040">
    <property type="entry name" value="PSMD4"/>
</dbReference>
<dbReference type="PROSITE" id="PS50330">
    <property type="entry name" value="UIM"/>
    <property type="match status" value="1"/>
</dbReference>
<organism evidence="6 7">
    <name type="scientific">Smittium mucronatum</name>
    <dbReference type="NCBI Taxonomy" id="133383"/>
    <lineage>
        <taxon>Eukaryota</taxon>
        <taxon>Fungi</taxon>
        <taxon>Fungi incertae sedis</taxon>
        <taxon>Zoopagomycota</taxon>
        <taxon>Kickxellomycotina</taxon>
        <taxon>Harpellomycetes</taxon>
        <taxon>Harpellales</taxon>
        <taxon>Legeriomycetaceae</taxon>
        <taxon>Smittium</taxon>
    </lineage>
</organism>
<dbReference type="STRING" id="133383.A0A1R0GZT4"/>
<dbReference type="GO" id="GO:0005829">
    <property type="term" value="C:cytosol"/>
    <property type="evidence" value="ECO:0007669"/>
    <property type="project" value="TreeGrafter"/>
</dbReference>
<dbReference type="InterPro" id="IPR002035">
    <property type="entry name" value="VWF_A"/>
</dbReference>
<dbReference type="EMBL" id="LSSL01001563">
    <property type="protein sequence ID" value="OLY82406.1"/>
    <property type="molecule type" value="Genomic_DNA"/>
</dbReference>
<sequence>MKTSSNPENTVGVISHGGDSPQVLVSLTNDLGALLKGMHELKVGGNSHFETGVQIAQSESGESGNGGDFTDDMGFGVDPNIDPELAMALKMSLDEELARQKAAQESTQAETGEASGSHAVHGDAMELQDEEEQIRRAIQMSLEMDSAAQPSSSQQPSHQQAANDELVSSLIGSLPGVDSEDPNLQQMLDQLKKSDKKPDDENAN</sequence>
<protein>
    <submittedName>
        <fullName evidence="6">26S proteasome non-ATPase regulatory subunit 4-like protein</fullName>
    </submittedName>
</protein>
<evidence type="ECO:0000313" key="6">
    <source>
        <dbReference type="EMBL" id="OLY82406.1"/>
    </source>
</evidence>
<dbReference type="OrthoDB" id="1731724at2759"/>
<accession>A0A1R0GZT4</accession>
<dbReference type="Gene3D" id="3.40.50.410">
    <property type="entry name" value="von Willebrand factor, type A domain"/>
    <property type="match status" value="1"/>
</dbReference>
<feature type="compositionally biased region" description="Low complexity" evidence="3">
    <location>
        <begin position="146"/>
        <end position="162"/>
    </location>
</feature>
<gene>
    <name evidence="6" type="ORF">AYI68_g3472</name>
    <name evidence="5" type="ORF">AYI68_g7546</name>
</gene>
<dbReference type="PANTHER" id="PTHR10223">
    <property type="entry name" value="26S PROTEASOME NON-ATPASE REGULATORY SUBUNIT 4"/>
    <property type="match status" value="1"/>
</dbReference>
<evidence type="ECO:0000256" key="2">
    <source>
        <dbReference type="ARBA" id="ARBA00022942"/>
    </source>
</evidence>
<dbReference type="PANTHER" id="PTHR10223:SF0">
    <property type="entry name" value="26S PROTEASOME NON-ATPASE REGULATORY SUBUNIT 4"/>
    <property type="match status" value="1"/>
</dbReference>
<dbReference type="GO" id="GO:0043161">
    <property type="term" value="P:proteasome-mediated ubiquitin-dependent protein catabolic process"/>
    <property type="evidence" value="ECO:0007669"/>
    <property type="project" value="TreeGrafter"/>
</dbReference>
<comment type="similarity">
    <text evidence="1">Belongs to the proteasome subunit S5A family.</text>
</comment>
<keyword evidence="2 6" id="KW-0647">Proteasome</keyword>
<reference evidence="6" key="2">
    <citation type="submission" date="2017-01" db="EMBL/GenBank/DDBJ databases">
        <authorList>
            <person name="Mah S.A."/>
            <person name="Swanson W.J."/>
            <person name="Moy G.W."/>
            <person name="Vacquier V.D."/>
        </authorList>
    </citation>
    <scope>NUCLEOTIDE SEQUENCE</scope>
    <source>
        <strain evidence="6">ALG-7-W6</strain>
    </source>
</reference>
<feature type="region of interest" description="Disordered" evidence="3">
    <location>
        <begin position="97"/>
        <end position="204"/>
    </location>
</feature>
<dbReference type="SMART" id="SM00726">
    <property type="entry name" value="UIM"/>
    <property type="match status" value="2"/>
</dbReference>
<evidence type="ECO:0000256" key="3">
    <source>
        <dbReference type="SAM" id="MobiDB-lite"/>
    </source>
</evidence>
<dbReference type="Proteomes" id="UP000187455">
    <property type="component" value="Unassembled WGS sequence"/>
</dbReference>
<reference evidence="6 7" key="1">
    <citation type="journal article" date="2016" name="Mol. Biol. Evol.">
        <title>Genome-Wide Survey of Gut Fungi (Harpellales) Reveals the First Horizontally Transferred Ubiquitin Gene from a Mosquito Host.</title>
        <authorList>
            <person name="Wang Y."/>
            <person name="White M.M."/>
            <person name="Kvist S."/>
            <person name="Moncalvo J.M."/>
        </authorList>
    </citation>
    <scope>NUCLEOTIDE SEQUENCE [LARGE SCALE GENOMIC DNA]</scope>
    <source>
        <strain evidence="6 7">ALG-7-W6</strain>
    </source>
</reference>
<evidence type="ECO:0000313" key="5">
    <source>
        <dbReference type="EMBL" id="OLY78404.1"/>
    </source>
</evidence>
<dbReference type="Pfam" id="PF13519">
    <property type="entry name" value="VWA_2"/>
    <property type="match status" value="1"/>
</dbReference>
<name>A0A1R0GZT4_9FUNG</name>
<dbReference type="InterPro" id="IPR036465">
    <property type="entry name" value="vWFA_dom_sf"/>
</dbReference>
<dbReference type="EMBL" id="LSSL01006500">
    <property type="protein sequence ID" value="OLY78404.1"/>
    <property type="molecule type" value="Genomic_DNA"/>
</dbReference>
<feature type="compositionally biased region" description="Basic and acidic residues" evidence="3">
    <location>
        <begin position="190"/>
        <end position="204"/>
    </location>
</feature>
<dbReference type="InterPro" id="IPR003903">
    <property type="entry name" value="UIM_dom"/>
</dbReference>
<dbReference type="Gene3D" id="1.10.287.3990">
    <property type="match status" value="1"/>
</dbReference>
<feature type="domain" description="VWFA" evidence="4">
    <location>
        <begin position="4"/>
        <end position="59"/>
    </location>
</feature>
<dbReference type="Pfam" id="PF02809">
    <property type="entry name" value="UIM"/>
    <property type="match status" value="2"/>
</dbReference>
<evidence type="ECO:0000313" key="7">
    <source>
        <dbReference type="Proteomes" id="UP000187455"/>
    </source>
</evidence>
<proteinExistence type="inferred from homology"/>
<dbReference type="AlphaFoldDB" id="A0A1R0GZT4"/>